<sequence>MNNNIENDDSMDDGELEKKDLKSIIEIAQSYSISTISLNKAEIIEKIKSIVKRKREYEEEQKQKQNVNSFNKINKLTITDNIEPTEILFWKLFRNIVIYKKIFSFIDNRFSLTYDSMSSINKLIDSNQFGIIKEKVYRNCRYLLLNPFTITLEIEYLLKLFSTIKIINRHAFVKEPNYQTVSYSKEFLKFMDWMYTNYNNELKNGGFTEEIHQYHLLISIGRFDSNNNNYNNNNNNDSINKYYNGNEEENDVYIQRLRLLLNNVIQLTPHLFEVNNFKFLNWLLTFII</sequence>
<accession>Q55B44</accession>
<dbReference type="HOGENOM" id="CLU_790906_0_0_1"/>
<organism evidence="2 3">
    <name type="scientific">Dictyostelium discoideum</name>
    <name type="common">Social amoeba</name>
    <dbReference type="NCBI Taxonomy" id="44689"/>
    <lineage>
        <taxon>Eukaryota</taxon>
        <taxon>Amoebozoa</taxon>
        <taxon>Evosea</taxon>
        <taxon>Eumycetozoa</taxon>
        <taxon>Dictyostelia</taxon>
        <taxon>Dictyosteliales</taxon>
        <taxon>Dictyosteliaceae</taxon>
        <taxon>Dictyostelium</taxon>
    </lineage>
</organism>
<evidence type="ECO:0000313" key="3">
    <source>
        <dbReference type="Proteomes" id="UP000002195"/>
    </source>
</evidence>
<evidence type="ECO:0000313" key="2">
    <source>
        <dbReference type="EMBL" id="EAL71712.1"/>
    </source>
</evidence>
<dbReference type="VEuPathDB" id="AmoebaDB:DDB_G0271164"/>
<keyword evidence="3" id="KW-1185">Reference proteome</keyword>
<gene>
    <name evidence="2" type="ORF">DDB_G0271164</name>
</gene>
<dbReference type="AlphaFoldDB" id="Q55B44"/>
<keyword evidence="1" id="KW-0175">Coiled coil</keyword>
<dbReference type="InParanoid" id="Q55B44"/>
<dbReference type="RefSeq" id="XP_645768.1">
    <property type="nucleotide sequence ID" value="XM_640676.1"/>
</dbReference>
<name>Q55B44_DICDI</name>
<dbReference type="KEGG" id="ddi:DDB_G0271164"/>
<feature type="coiled-coil region" evidence="1">
    <location>
        <begin position="40"/>
        <end position="67"/>
    </location>
</feature>
<proteinExistence type="predicted"/>
<dbReference type="SMR" id="Q55B44"/>
<protein>
    <recommendedName>
        <fullName evidence="4">Rho termination factor N-terminal domain-containing protein</fullName>
    </recommendedName>
</protein>
<dbReference type="Proteomes" id="UP000002195">
    <property type="component" value="Unassembled WGS sequence"/>
</dbReference>
<dbReference type="InterPro" id="IPR051904">
    <property type="entry name" value="UPF0746_actin_org"/>
</dbReference>
<dbReference type="PANTHER" id="PTHR32488">
    <property type="entry name" value="UPF0746 PROTEIN DDB_G0280785-RELATED"/>
    <property type="match status" value="1"/>
</dbReference>
<reference evidence="2 3" key="1">
    <citation type="journal article" date="2005" name="Nature">
        <title>The genome of the social amoeba Dictyostelium discoideum.</title>
        <authorList>
            <consortium name="The Dictyostelium discoideum Sequencing Consortium"/>
            <person name="Eichinger L."/>
            <person name="Pachebat J.A."/>
            <person name="Glockner G."/>
            <person name="Rajandream M.A."/>
            <person name="Sucgang R."/>
            <person name="Berriman M."/>
            <person name="Song J."/>
            <person name="Olsen R."/>
            <person name="Szafranski K."/>
            <person name="Xu Q."/>
            <person name="Tunggal B."/>
            <person name="Kummerfeld S."/>
            <person name="Madera M."/>
            <person name="Konfortov B.A."/>
            <person name="Rivero F."/>
            <person name="Bankier A.T."/>
            <person name="Lehmann R."/>
            <person name="Hamlin N."/>
            <person name="Davies R."/>
            <person name="Gaudet P."/>
            <person name="Fey P."/>
            <person name="Pilcher K."/>
            <person name="Chen G."/>
            <person name="Saunders D."/>
            <person name="Sodergren E."/>
            <person name="Davis P."/>
            <person name="Kerhornou A."/>
            <person name="Nie X."/>
            <person name="Hall N."/>
            <person name="Anjard C."/>
            <person name="Hemphill L."/>
            <person name="Bason N."/>
            <person name="Farbrother P."/>
            <person name="Desany B."/>
            <person name="Just E."/>
            <person name="Morio T."/>
            <person name="Rost R."/>
            <person name="Churcher C."/>
            <person name="Cooper J."/>
            <person name="Haydock S."/>
            <person name="van Driessche N."/>
            <person name="Cronin A."/>
            <person name="Goodhead I."/>
            <person name="Muzny D."/>
            <person name="Mourier T."/>
            <person name="Pain A."/>
            <person name="Lu M."/>
            <person name="Harper D."/>
            <person name="Lindsay R."/>
            <person name="Hauser H."/>
            <person name="James K."/>
            <person name="Quiles M."/>
            <person name="Madan Babu M."/>
            <person name="Saito T."/>
            <person name="Buchrieser C."/>
            <person name="Wardroper A."/>
            <person name="Felder M."/>
            <person name="Thangavelu M."/>
            <person name="Johnson D."/>
            <person name="Knights A."/>
            <person name="Loulseged H."/>
            <person name="Mungall K."/>
            <person name="Oliver K."/>
            <person name="Price C."/>
            <person name="Quail M.A."/>
            <person name="Urushihara H."/>
            <person name="Hernandez J."/>
            <person name="Rabbinowitsch E."/>
            <person name="Steffen D."/>
            <person name="Sanders M."/>
            <person name="Ma J."/>
            <person name="Kohara Y."/>
            <person name="Sharp S."/>
            <person name="Simmonds M."/>
            <person name="Spiegler S."/>
            <person name="Tivey A."/>
            <person name="Sugano S."/>
            <person name="White B."/>
            <person name="Walker D."/>
            <person name="Woodward J."/>
            <person name="Winckler T."/>
            <person name="Tanaka Y."/>
            <person name="Shaulsky G."/>
            <person name="Schleicher M."/>
            <person name="Weinstock G."/>
            <person name="Rosenthal A."/>
            <person name="Cox E.C."/>
            <person name="Chisholm R.L."/>
            <person name="Gibbs R."/>
            <person name="Loomis W.F."/>
            <person name="Platzer M."/>
            <person name="Kay R.R."/>
            <person name="Williams J."/>
            <person name="Dear P.H."/>
            <person name="Noegel A.A."/>
            <person name="Barrell B."/>
            <person name="Kuspa A."/>
        </authorList>
    </citation>
    <scope>NUCLEOTIDE SEQUENCE [LARGE SCALE GENOMIC DNA]</scope>
    <source>
        <strain evidence="2 3">AX4</strain>
    </source>
</reference>
<dbReference type="GeneID" id="8617960"/>
<dbReference type="EMBL" id="AAFI02000006">
    <property type="protein sequence ID" value="EAL71712.1"/>
    <property type="molecule type" value="Genomic_DNA"/>
</dbReference>
<dbReference type="PANTHER" id="PTHR32488:SF76">
    <property type="entry name" value="ANKYRIN REPEAT-CONTAINING PROTEIN-RELATED"/>
    <property type="match status" value="1"/>
</dbReference>
<comment type="caution">
    <text evidence="2">The sequence shown here is derived from an EMBL/GenBank/DDBJ whole genome shotgun (WGS) entry which is preliminary data.</text>
</comment>
<evidence type="ECO:0000256" key="1">
    <source>
        <dbReference type="SAM" id="Coils"/>
    </source>
</evidence>
<dbReference type="PaxDb" id="44689-DDB0202737"/>
<evidence type="ECO:0008006" key="4">
    <source>
        <dbReference type="Google" id="ProtNLM"/>
    </source>
</evidence>